<evidence type="ECO:0000313" key="1">
    <source>
        <dbReference type="EMBL" id="GMH87873.1"/>
    </source>
</evidence>
<evidence type="ECO:0000313" key="2">
    <source>
        <dbReference type="Proteomes" id="UP001162640"/>
    </source>
</evidence>
<reference evidence="2" key="1">
    <citation type="journal article" date="2023" name="Commun. Biol.">
        <title>Genome analysis of Parmales, the sister group of diatoms, reveals the evolutionary specialization of diatoms from phago-mixotrophs to photoautotrophs.</title>
        <authorList>
            <person name="Ban H."/>
            <person name="Sato S."/>
            <person name="Yoshikawa S."/>
            <person name="Yamada K."/>
            <person name="Nakamura Y."/>
            <person name="Ichinomiya M."/>
            <person name="Sato N."/>
            <person name="Blanc-Mathieu R."/>
            <person name="Endo H."/>
            <person name="Kuwata A."/>
            <person name="Ogata H."/>
        </authorList>
    </citation>
    <scope>NUCLEOTIDE SEQUENCE [LARGE SCALE GENOMIC DNA]</scope>
</reference>
<sequence>MEVQAVCAIVEAAVGDQISADRRRDLRRAASEASRVRAPWCRVATETTLKYYNSSISAKQRIISLSLRSSQFLTWKILYSKDRSL</sequence>
<comment type="caution">
    <text evidence="1">The sequence shown here is derived from an EMBL/GenBank/DDBJ whole genome shotgun (WGS) entry which is preliminary data.</text>
</comment>
<dbReference type="EMBL" id="BLQM01000402">
    <property type="protein sequence ID" value="GMH87873.1"/>
    <property type="molecule type" value="Genomic_DNA"/>
</dbReference>
<dbReference type="AlphaFoldDB" id="A0A9W7EQI7"/>
<gene>
    <name evidence="1" type="ORF">TL16_g10989</name>
</gene>
<proteinExistence type="predicted"/>
<organism evidence="1 2">
    <name type="scientific">Triparma laevis f. inornata</name>
    <dbReference type="NCBI Taxonomy" id="1714386"/>
    <lineage>
        <taxon>Eukaryota</taxon>
        <taxon>Sar</taxon>
        <taxon>Stramenopiles</taxon>
        <taxon>Ochrophyta</taxon>
        <taxon>Bolidophyceae</taxon>
        <taxon>Parmales</taxon>
        <taxon>Triparmaceae</taxon>
        <taxon>Triparma</taxon>
    </lineage>
</organism>
<accession>A0A9W7EQI7</accession>
<name>A0A9W7EQI7_9STRA</name>
<dbReference type="Proteomes" id="UP001162640">
    <property type="component" value="Unassembled WGS sequence"/>
</dbReference>
<protein>
    <submittedName>
        <fullName evidence="1">Uncharacterized protein</fullName>
    </submittedName>
</protein>